<comment type="caution">
    <text evidence="8">The sequence shown here is derived from an EMBL/GenBank/DDBJ whole genome shotgun (WGS) entry which is preliminary data.</text>
</comment>
<name>A0A8J6J0T4_9FIRM</name>
<dbReference type="AlphaFoldDB" id="A0A8J6J0T4"/>
<dbReference type="InterPro" id="IPR058240">
    <property type="entry name" value="rSAM_sf"/>
</dbReference>
<sequence>MEIHGLQKMTLLDYPGKVACTVFLSGCDFRCPFCHNGELVTGTCPPETDDQGLLAFLNRRKGLLDGVCVTGGEPLLRPDLPLLLGEIKELGFRVKVDTNGTHPDRLRRLVEEGLVDYVAMDVKNSPERYGETAGVYGLELASVRDSVSYLLSGAVDYEFRTTVVREFHNRDSFRAIGPWLSGARRYFLQSFADRDTVLQPGLHPCSREELEGFAALVRPYVDEVSLRGLE</sequence>
<dbReference type="GO" id="GO:0051539">
    <property type="term" value="F:4 iron, 4 sulfur cluster binding"/>
    <property type="evidence" value="ECO:0007669"/>
    <property type="project" value="UniProtKB-KW"/>
</dbReference>
<reference evidence="8" key="1">
    <citation type="submission" date="2020-08" db="EMBL/GenBank/DDBJ databases">
        <title>Genome public.</title>
        <authorList>
            <person name="Liu C."/>
            <person name="Sun Q."/>
        </authorList>
    </citation>
    <scope>NUCLEOTIDE SEQUENCE</scope>
    <source>
        <strain evidence="8">NSJ-23</strain>
    </source>
</reference>
<dbReference type="EMBL" id="JACOPO010000002">
    <property type="protein sequence ID" value="MBC5721889.1"/>
    <property type="molecule type" value="Genomic_DNA"/>
</dbReference>
<comment type="cofactor">
    <cofactor evidence="1">
        <name>[4Fe-4S] cluster</name>
        <dbReference type="ChEBI" id="CHEBI:49883"/>
    </cofactor>
</comment>
<evidence type="ECO:0000256" key="2">
    <source>
        <dbReference type="ARBA" id="ARBA00022485"/>
    </source>
</evidence>
<accession>A0A8J6J0T4</accession>
<dbReference type="PROSITE" id="PS51918">
    <property type="entry name" value="RADICAL_SAM"/>
    <property type="match status" value="1"/>
</dbReference>
<keyword evidence="6" id="KW-0411">Iron-sulfur</keyword>
<dbReference type="CDD" id="cd01335">
    <property type="entry name" value="Radical_SAM"/>
    <property type="match status" value="1"/>
</dbReference>
<dbReference type="InterPro" id="IPR034457">
    <property type="entry name" value="Organic_radical-activating"/>
</dbReference>
<keyword evidence="3" id="KW-0949">S-adenosyl-L-methionine</keyword>
<evidence type="ECO:0000256" key="4">
    <source>
        <dbReference type="ARBA" id="ARBA00022723"/>
    </source>
</evidence>
<gene>
    <name evidence="8" type="ORF">H8S11_03520</name>
</gene>
<dbReference type="Pfam" id="PF04055">
    <property type="entry name" value="Radical_SAM"/>
    <property type="match status" value="1"/>
</dbReference>
<dbReference type="NCBIfam" id="TIGR02495">
    <property type="entry name" value="NrdG2"/>
    <property type="match status" value="1"/>
</dbReference>
<keyword evidence="9" id="KW-1185">Reference proteome</keyword>
<keyword evidence="5" id="KW-0408">Iron</keyword>
<organism evidence="8 9">
    <name type="scientific">Flintibacter hominis</name>
    <dbReference type="NCBI Taxonomy" id="2763048"/>
    <lineage>
        <taxon>Bacteria</taxon>
        <taxon>Bacillati</taxon>
        <taxon>Bacillota</taxon>
        <taxon>Clostridia</taxon>
        <taxon>Eubacteriales</taxon>
        <taxon>Flintibacter</taxon>
    </lineage>
</organism>
<evidence type="ECO:0000313" key="9">
    <source>
        <dbReference type="Proteomes" id="UP000628736"/>
    </source>
</evidence>
<dbReference type="SUPFAM" id="SSF102114">
    <property type="entry name" value="Radical SAM enzymes"/>
    <property type="match status" value="1"/>
</dbReference>
<dbReference type="RefSeq" id="WP_186852207.1">
    <property type="nucleotide sequence ID" value="NZ_JACOPO010000002.1"/>
</dbReference>
<dbReference type="InterPro" id="IPR012840">
    <property type="entry name" value="NrdG2"/>
</dbReference>
<evidence type="ECO:0000256" key="5">
    <source>
        <dbReference type="ARBA" id="ARBA00023004"/>
    </source>
</evidence>
<evidence type="ECO:0000256" key="1">
    <source>
        <dbReference type="ARBA" id="ARBA00001966"/>
    </source>
</evidence>
<evidence type="ECO:0000259" key="7">
    <source>
        <dbReference type="PROSITE" id="PS51918"/>
    </source>
</evidence>
<evidence type="ECO:0000256" key="3">
    <source>
        <dbReference type="ARBA" id="ARBA00022691"/>
    </source>
</evidence>
<proteinExistence type="predicted"/>
<dbReference type="GO" id="GO:0046872">
    <property type="term" value="F:metal ion binding"/>
    <property type="evidence" value="ECO:0007669"/>
    <property type="project" value="UniProtKB-KW"/>
</dbReference>
<dbReference type="SFLD" id="SFLDS00029">
    <property type="entry name" value="Radical_SAM"/>
    <property type="match status" value="1"/>
</dbReference>
<dbReference type="PANTHER" id="PTHR30352">
    <property type="entry name" value="PYRUVATE FORMATE-LYASE-ACTIVATING ENZYME"/>
    <property type="match status" value="1"/>
</dbReference>
<protein>
    <submittedName>
        <fullName evidence="8">Anaerobic ribonucleoside-triphosphate reductase activating protein</fullName>
    </submittedName>
</protein>
<evidence type="ECO:0000313" key="8">
    <source>
        <dbReference type="EMBL" id="MBC5721889.1"/>
    </source>
</evidence>
<dbReference type="GO" id="GO:0003824">
    <property type="term" value="F:catalytic activity"/>
    <property type="evidence" value="ECO:0007669"/>
    <property type="project" value="InterPro"/>
</dbReference>
<dbReference type="Gene3D" id="3.20.20.70">
    <property type="entry name" value="Aldolase class I"/>
    <property type="match status" value="1"/>
</dbReference>
<keyword evidence="4" id="KW-0479">Metal-binding</keyword>
<dbReference type="InterPro" id="IPR007197">
    <property type="entry name" value="rSAM"/>
</dbReference>
<feature type="domain" description="Radical SAM core" evidence="7">
    <location>
        <begin position="13"/>
        <end position="230"/>
    </location>
</feature>
<keyword evidence="2" id="KW-0004">4Fe-4S</keyword>
<dbReference type="SFLD" id="SFLDG01094">
    <property type="entry name" value="Uncharacterised_Radical_SAM_Su"/>
    <property type="match status" value="1"/>
</dbReference>
<dbReference type="InterPro" id="IPR013785">
    <property type="entry name" value="Aldolase_TIM"/>
</dbReference>
<dbReference type="Proteomes" id="UP000628736">
    <property type="component" value="Unassembled WGS sequence"/>
</dbReference>
<evidence type="ECO:0000256" key="6">
    <source>
        <dbReference type="ARBA" id="ARBA00023014"/>
    </source>
</evidence>